<organism evidence="1 2">
    <name type="scientific">Bradyrhizobium forestalis</name>
    <dbReference type="NCBI Taxonomy" id="1419263"/>
    <lineage>
        <taxon>Bacteria</taxon>
        <taxon>Pseudomonadati</taxon>
        <taxon>Pseudomonadota</taxon>
        <taxon>Alphaproteobacteria</taxon>
        <taxon>Hyphomicrobiales</taxon>
        <taxon>Nitrobacteraceae</taxon>
        <taxon>Bradyrhizobium</taxon>
    </lineage>
</organism>
<protein>
    <submittedName>
        <fullName evidence="1">Uncharacterized protein</fullName>
    </submittedName>
</protein>
<evidence type="ECO:0000313" key="1">
    <source>
        <dbReference type="EMBL" id="PJG53458.1"/>
    </source>
</evidence>
<accession>A0A2M8R6L1</accession>
<reference evidence="1 2" key="1">
    <citation type="submission" date="2017-11" db="EMBL/GenBank/DDBJ databases">
        <title>Bradyrhizobium forestalis sp. nov., an efficient nitrogen-fixing bacterium isolated from nodules of forest legume species in the Amazon.</title>
        <authorList>
            <person name="Costa E.M."/>
            <person name="Guimaraes A."/>
            <person name="Carvalho T.S."/>
            <person name="Rodrigues T.L."/>
            <person name="Ribeiro P.R.A."/>
            <person name="Lebbe L."/>
            <person name="Willems A."/>
            <person name="Moreira F.M.S."/>
        </authorList>
    </citation>
    <scope>NUCLEOTIDE SEQUENCE [LARGE SCALE GENOMIC DNA]</scope>
    <source>
        <strain evidence="1 2">INPA54B</strain>
    </source>
</reference>
<sequence>MSQLLMTSTSSDCGLALHDLRSTSKLLLRWLVKSSRQRDMPPTAVDMFEGKCPRRLEVRRGHRLGVENGGTQTDRIVWG</sequence>
<gene>
    <name evidence="1" type="ORF">CVM73_19915</name>
</gene>
<dbReference type="AlphaFoldDB" id="A0A2M8R6L1"/>
<keyword evidence="2" id="KW-1185">Reference proteome</keyword>
<dbReference type="EMBL" id="PGVG01000016">
    <property type="protein sequence ID" value="PJG53458.1"/>
    <property type="molecule type" value="Genomic_DNA"/>
</dbReference>
<comment type="caution">
    <text evidence="1">The sequence shown here is derived from an EMBL/GenBank/DDBJ whole genome shotgun (WGS) entry which is preliminary data.</text>
</comment>
<proteinExistence type="predicted"/>
<name>A0A2M8R6L1_9BRAD</name>
<evidence type="ECO:0000313" key="2">
    <source>
        <dbReference type="Proteomes" id="UP000231194"/>
    </source>
</evidence>
<dbReference type="Proteomes" id="UP000231194">
    <property type="component" value="Unassembled WGS sequence"/>
</dbReference>